<name>A0ABY8VY19_9MYCO</name>
<organism evidence="4 5">
    <name type="scientific">Candidatus Mycobacterium wuenschmannii</name>
    <dbReference type="NCBI Taxonomy" id="3027808"/>
    <lineage>
        <taxon>Bacteria</taxon>
        <taxon>Bacillati</taxon>
        <taxon>Actinomycetota</taxon>
        <taxon>Actinomycetes</taxon>
        <taxon>Mycobacteriales</taxon>
        <taxon>Mycobacteriaceae</taxon>
        <taxon>Mycobacterium</taxon>
    </lineage>
</organism>
<dbReference type="Gene3D" id="3.30.450.20">
    <property type="entry name" value="PAS domain"/>
    <property type="match status" value="1"/>
</dbReference>
<evidence type="ECO:0000313" key="4">
    <source>
        <dbReference type="EMBL" id="WIM87689.1"/>
    </source>
</evidence>
<proteinExistence type="predicted"/>
<dbReference type="Gene3D" id="3.60.40.10">
    <property type="entry name" value="PPM-type phosphatase domain"/>
    <property type="match status" value="1"/>
</dbReference>
<dbReference type="InterPro" id="IPR036457">
    <property type="entry name" value="PPM-type-like_dom_sf"/>
</dbReference>
<dbReference type="Proteomes" id="UP001236585">
    <property type="component" value="Chromosome"/>
</dbReference>
<dbReference type="SUPFAM" id="SSF81606">
    <property type="entry name" value="PP2C-like"/>
    <property type="match status" value="1"/>
</dbReference>
<dbReference type="Pfam" id="PF13581">
    <property type="entry name" value="HATPase_c_2"/>
    <property type="match status" value="1"/>
</dbReference>
<dbReference type="CDD" id="cd07043">
    <property type="entry name" value="STAS_anti-anti-sigma_factors"/>
    <property type="match status" value="1"/>
</dbReference>
<dbReference type="Gene3D" id="3.30.565.10">
    <property type="entry name" value="Histidine kinase-like ATPase, C-terminal domain"/>
    <property type="match status" value="1"/>
</dbReference>
<accession>A0ABY8VY19</accession>
<gene>
    <name evidence="4" type="ORF">PT015_23135</name>
</gene>
<evidence type="ECO:0000259" key="2">
    <source>
        <dbReference type="PROSITE" id="PS50801"/>
    </source>
</evidence>
<protein>
    <submittedName>
        <fullName evidence="4">SpoIIE family protein phosphatase</fullName>
    </submittedName>
</protein>
<evidence type="ECO:0000256" key="1">
    <source>
        <dbReference type="ARBA" id="ARBA00022801"/>
    </source>
</evidence>
<dbReference type="PROSITE" id="PS51746">
    <property type="entry name" value="PPM_2"/>
    <property type="match status" value="1"/>
</dbReference>
<evidence type="ECO:0000313" key="5">
    <source>
        <dbReference type="Proteomes" id="UP001236585"/>
    </source>
</evidence>
<dbReference type="InterPro" id="IPR036513">
    <property type="entry name" value="STAS_dom_sf"/>
</dbReference>
<dbReference type="CDD" id="cd16936">
    <property type="entry name" value="HATPase_RsbW-like"/>
    <property type="match status" value="1"/>
</dbReference>
<sequence length="650" mass="69170">MGDDPDLDSTVGEADLVRRAFDSLPVFIVAFAGPEHHYVAANAATRTAFPAVRLGVPARELFPEFESQNLIEILNRVYRTGEIQHGREWRFQFDFDGSGTMQEICGDIVVSPRIARDGSIEGTQVMLSDATARVQERRAAEDREAELSERYTQVRDLGILVQRALLSPALPVLPSVDIAAEYLVATQDAGAGGDWFEAMPGASGSVYLVVGDVVGHGVEAAAVMAQLRTAIRMALLRGQDIAESLTAVDEFSAFIPGSKAATLCIGRLDTTDGTFEYCTAGHPPPLLISGGTTQFLEPTGAGPLGSGTGFSTRRQNLEVGDAVLLYSDGIIERPGRPVAASTAEFADIAVRVFGDSAFPIESTRPVERLCSQTLELMLRTTGYNDDVTLLAAQRRTPPAPLALTVQASVQAAREVRAPLRAWLADIGADDVDVMIIVQILCEFVENSFEHGYRSATTESIDVEASLDDQGLLHASVSDRGQWKPPSADPGMRGRGLMLADALATDSRIVGSETGTTASISHRLNRPARIVIDPNVVPAVEPSGAPEFSTEVTGDRLIVKGDVDNATAPTLGTQIARQSRSGTHPLTVDMASVTHLGSAGLRVLAEAQQRARQNGTELGLVAPPGSPAHHVLMLVGLPLSTDTIANDSTRQ</sequence>
<dbReference type="Pfam" id="PF01740">
    <property type="entry name" value="STAS"/>
    <property type="match status" value="1"/>
</dbReference>
<dbReference type="Gene3D" id="3.30.750.24">
    <property type="entry name" value="STAS domain"/>
    <property type="match status" value="1"/>
</dbReference>
<dbReference type="InterPro" id="IPR036890">
    <property type="entry name" value="HATPase_C_sf"/>
</dbReference>
<feature type="domain" description="PPM-type phosphatase" evidence="3">
    <location>
        <begin position="177"/>
        <end position="394"/>
    </location>
</feature>
<evidence type="ECO:0000259" key="3">
    <source>
        <dbReference type="PROSITE" id="PS51746"/>
    </source>
</evidence>
<dbReference type="SMART" id="SM00331">
    <property type="entry name" value="PP2C_SIG"/>
    <property type="match status" value="1"/>
</dbReference>
<dbReference type="InterPro" id="IPR002645">
    <property type="entry name" value="STAS_dom"/>
</dbReference>
<keyword evidence="5" id="KW-1185">Reference proteome</keyword>
<dbReference type="Pfam" id="PF08448">
    <property type="entry name" value="PAS_4"/>
    <property type="match status" value="1"/>
</dbReference>
<dbReference type="PROSITE" id="PS50801">
    <property type="entry name" value="STAS"/>
    <property type="match status" value="1"/>
</dbReference>
<dbReference type="InterPro" id="IPR052016">
    <property type="entry name" value="Bact_Sigma-Reg"/>
</dbReference>
<dbReference type="EMBL" id="CP126981">
    <property type="protein sequence ID" value="WIM87689.1"/>
    <property type="molecule type" value="Genomic_DNA"/>
</dbReference>
<dbReference type="Pfam" id="PF07228">
    <property type="entry name" value="SpoIIE"/>
    <property type="match status" value="1"/>
</dbReference>
<dbReference type="SUPFAM" id="SSF55874">
    <property type="entry name" value="ATPase domain of HSP90 chaperone/DNA topoisomerase II/histidine kinase"/>
    <property type="match status" value="1"/>
</dbReference>
<reference evidence="4 5" key="1">
    <citation type="journal article" date="2023" name="Microbiol. Resour. Announc.">
        <title>Complete Genome Sequence of Mycobacterium wuenschmanii, a novel Nontuberculous Mycobacterium Isolated from a captive population of Amazon Milk Frogs.</title>
        <authorList>
            <person name="Hicks J."/>
            <person name="Zeineldin M."/>
            <person name="Ward H."/>
            <person name="Wuenschmann A."/>
            <person name="Camp P."/>
            <person name="Farrell D."/>
            <person name="Lehman K."/>
            <person name="Thacker T."/>
            <person name="Cuthbert E."/>
        </authorList>
    </citation>
    <scope>NUCLEOTIDE SEQUENCE [LARGE SCALE GENOMIC DNA]</scope>
    <source>
        <strain evidence="4 5">Wuenschmanii</strain>
    </source>
</reference>
<dbReference type="InterPro" id="IPR001932">
    <property type="entry name" value="PPM-type_phosphatase-like_dom"/>
</dbReference>
<keyword evidence="1" id="KW-0378">Hydrolase</keyword>
<dbReference type="RefSeq" id="WP_285187544.1">
    <property type="nucleotide sequence ID" value="NZ_CP126981.1"/>
</dbReference>
<dbReference type="PANTHER" id="PTHR43156:SF2">
    <property type="entry name" value="STAGE II SPORULATION PROTEIN E"/>
    <property type="match status" value="1"/>
</dbReference>
<feature type="domain" description="STAS" evidence="2">
    <location>
        <begin position="556"/>
        <end position="636"/>
    </location>
</feature>
<dbReference type="PANTHER" id="PTHR43156">
    <property type="entry name" value="STAGE II SPORULATION PROTEIN E-RELATED"/>
    <property type="match status" value="1"/>
</dbReference>
<dbReference type="InterPro" id="IPR003594">
    <property type="entry name" value="HATPase_dom"/>
</dbReference>
<dbReference type="InterPro" id="IPR013656">
    <property type="entry name" value="PAS_4"/>
</dbReference>
<dbReference type="SUPFAM" id="SSF52091">
    <property type="entry name" value="SpoIIaa-like"/>
    <property type="match status" value="1"/>
</dbReference>